<dbReference type="GO" id="GO:0016491">
    <property type="term" value="F:oxidoreductase activity"/>
    <property type="evidence" value="ECO:0007669"/>
    <property type="project" value="InterPro"/>
</dbReference>
<dbReference type="SUPFAM" id="SSF50129">
    <property type="entry name" value="GroES-like"/>
    <property type="match status" value="1"/>
</dbReference>
<dbReference type="PANTHER" id="PTHR43482">
    <property type="entry name" value="PROTEIN AST1-RELATED"/>
    <property type="match status" value="1"/>
</dbReference>
<organism evidence="2 3">
    <name type="scientific">Pseudomonas fluvialis</name>
    <dbReference type="NCBI Taxonomy" id="1793966"/>
    <lineage>
        <taxon>Bacteria</taxon>
        <taxon>Pseudomonadati</taxon>
        <taxon>Pseudomonadota</taxon>
        <taxon>Gammaproteobacteria</taxon>
        <taxon>Pseudomonadales</taxon>
        <taxon>Pseudomonadaceae</taxon>
        <taxon>Pseudomonas</taxon>
    </lineage>
</organism>
<proteinExistence type="predicted"/>
<dbReference type="InterPro" id="IPR020843">
    <property type="entry name" value="ER"/>
</dbReference>
<feature type="domain" description="Enoyl reductase (ER)" evidence="1">
    <location>
        <begin position="17"/>
        <end position="326"/>
    </location>
</feature>
<dbReference type="RefSeq" id="WP_101194245.1">
    <property type="nucleotide sequence ID" value="NZ_PIYS01000029.1"/>
</dbReference>
<dbReference type="Gene3D" id="3.40.50.720">
    <property type="entry name" value="NAD(P)-binding Rossmann-like Domain"/>
    <property type="match status" value="1"/>
</dbReference>
<dbReference type="SMART" id="SM00829">
    <property type="entry name" value="PKS_ER"/>
    <property type="match status" value="1"/>
</dbReference>
<gene>
    <name evidence="2" type="ORF">CW360_14850</name>
</gene>
<accession>A0A2I0CLQ5</accession>
<dbReference type="EMBL" id="PIYS01000029">
    <property type="protein sequence ID" value="PKF70061.1"/>
    <property type="molecule type" value="Genomic_DNA"/>
</dbReference>
<comment type="caution">
    <text evidence="2">The sequence shown here is derived from an EMBL/GenBank/DDBJ whole genome shotgun (WGS) entry which is preliminary data.</text>
</comment>
<reference evidence="3" key="1">
    <citation type="submission" date="2017-12" db="EMBL/GenBank/DDBJ databases">
        <authorList>
            <person name="Yu X.-Y."/>
        </authorList>
    </citation>
    <scope>NUCLEOTIDE SEQUENCE [LARGE SCALE GENOMIC DNA]</scope>
    <source>
        <strain evidence="3">ZYSR67-Z</strain>
    </source>
</reference>
<dbReference type="Gene3D" id="3.90.180.10">
    <property type="entry name" value="Medium-chain alcohol dehydrogenases, catalytic domain"/>
    <property type="match status" value="1"/>
</dbReference>
<evidence type="ECO:0000313" key="2">
    <source>
        <dbReference type="EMBL" id="PKF70061.1"/>
    </source>
</evidence>
<dbReference type="InterPro" id="IPR052585">
    <property type="entry name" value="Lipid_raft_assoc_Zn_ADH"/>
</dbReference>
<dbReference type="SUPFAM" id="SSF51735">
    <property type="entry name" value="NAD(P)-binding Rossmann-fold domains"/>
    <property type="match status" value="1"/>
</dbReference>
<dbReference type="Proteomes" id="UP000242861">
    <property type="component" value="Unassembled WGS sequence"/>
</dbReference>
<dbReference type="CDD" id="cd08271">
    <property type="entry name" value="MDR5"/>
    <property type="match status" value="1"/>
</dbReference>
<dbReference type="PANTHER" id="PTHR43482:SF1">
    <property type="entry name" value="PROTEIN AST1-RELATED"/>
    <property type="match status" value="1"/>
</dbReference>
<dbReference type="InterPro" id="IPR036291">
    <property type="entry name" value="NAD(P)-bd_dom_sf"/>
</dbReference>
<sequence length="342" mass="36588">MFEYHLPESQQVWSWQGPGQLELHSKALVAPQAGEVIVANQVIGLNPVDWKMIERGHPDWRPGHIPGVDGMGIVVARGAGVSLPLGSRVAYHQWLKCDGSFAPFTRLAVGALLQVPEGVASEQAAALPCPGLTAWQAQAKVPDAGQRDVLIIGAGGAVGLFLVQLAVARGWRVWVTAAPRHHGPLSAMGVSGSFDYRDSQWSVALQAALGERSLYALFDTVSGEHARNLAPLLGYNGHLVCIQDRLEQAPLPAFGTALSCHEVALGSMHDHASAADWVQIRQAGRQLLEQLRDGNLTTPALHLDDYANLPRALAAVKAGQGGKWLIKVDHAPLTVHSDQEPV</sequence>
<dbReference type="Pfam" id="PF08240">
    <property type="entry name" value="ADH_N"/>
    <property type="match status" value="1"/>
</dbReference>
<evidence type="ECO:0000313" key="3">
    <source>
        <dbReference type="Proteomes" id="UP000242861"/>
    </source>
</evidence>
<dbReference type="AlphaFoldDB" id="A0A2I0CLQ5"/>
<name>A0A2I0CLQ5_9PSED</name>
<dbReference type="InterPro" id="IPR011032">
    <property type="entry name" value="GroES-like_sf"/>
</dbReference>
<dbReference type="InterPro" id="IPR013154">
    <property type="entry name" value="ADH-like_N"/>
</dbReference>
<protein>
    <submittedName>
        <fullName evidence="2">Alcohol dehydrogenase</fullName>
    </submittedName>
</protein>
<evidence type="ECO:0000259" key="1">
    <source>
        <dbReference type="SMART" id="SM00829"/>
    </source>
</evidence>